<dbReference type="Proteomes" id="UP000694724">
    <property type="component" value="Unplaced"/>
</dbReference>
<evidence type="ECO:0000256" key="10">
    <source>
        <dbReference type="SAM" id="MobiDB-lite"/>
    </source>
</evidence>
<dbReference type="Pfam" id="PF14604">
    <property type="entry name" value="SH3_9"/>
    <property type="match status" value="1"/>
</dbReference>
<feature type="region of interest" description="Disordered" evidence="10">
    <location>
        <begin position="334"/>
        <end position="377"/>
    </location>
</feature>
<dbReference type="GO" id="GO:0035091">
    <property type="term" value="F:phosphatidylinositol binding"/>
    <property type="evidence" value="ECO:0007669"/>
    <property type="project" value="InterPro"/>
</dbReference>
<dbReference type="FunFam" id="3.30.1520.10:FF:000040">
    <property type="entry name" value="NADPH oxidase organizer 1"/>
    <property type="match status" value="1"/>
</dbReference>
<dbReference type="Pfam" id="PF00787">
    <property type="entry name" value="PX"/>
    <property type="match status" value="1"/>
</dbReference>
<dbReference type="PANTHER" id="PTHR15706">
    <property type="entry name" value="SH3 MULTIPLE DOMAIN"/>
    <property type="match status" value="1"/>
</dbReference>
<dbReference type="SMART" id="SM00312">
    <property type="entry name" value="PX"/>
    <property type="match status" value="1"/>
</dbReference>
<dbReference type="Gene3D" id="3.30.1520.10">
    <property type="entry name" value="Phox-like domain"/>
    <property type="match status" value="1"/>
</dbReference>
<proteinExistence type="predicted"/>
<dbReference type="Proteomes" id="UP000694720">
    <property type="component" value="Unplaced"/>
</dbReference>
<feature type="domain" description="SH3" evidence="11">
    <location>
        <begin position="271"/>
        <end position="330"/>
    </location>
</feature>
<reference evidence="13" key="1">
    <citation type="submission" date="2025-05" db="UniProtKB">
        <authorList>
            <consortium name="Ensembl"/>
        </authorList>
    </citation>
    <scope>IDENTIFICATION</scope>
</reference>
<dbReference type="SUPFAM" id="SSF64268">
    <property type="entry name" value="PX domain"/>
    <property type="match status" value="1"/>
</dbReference>
<dbReference type="InterPro" id="IPR001683">
    <property type="entry name" value="PX_dom"/>
</dbReference>
<protein>
    <recommendedName>
        <fullName evidence="8">NADPH oxidase organizer 1</fullName>
    </recommendedName>
</protein>
<keyword evidence="5" id="KW-0446">Lipid-binding</keyword>
<evidence type="ECO:0000256" key="5">
    <source>
        <dbReference type="ARBA" id="ARBA00023121"/>
    </source>
</evidence>
<dbReference type="Gene3D" id="2.30.30.40">
    <property type="entry name" value="SH3 Domains"/>
    <property type="match status" value="2"/>
</dbReference>
<dbReference type="Proteomes" id="UP000694728">
    <property type="component" value="Unplaced"/>
</dbReference>
<dbReference type="PANTHER" id="PTHR15706:SF10">
    <property type="entry name" value="NADPH OXIDASE ORGANIZER 1"/>
    <property type="match status" value="1"/>
</dbReference>
<dbReference type="FunFam" id="2.30.30.40:FF:000219">
    <property type="entry name" value="NADPH oxidase organizer 1"/>
    <property type="match status" value="1"/>
</dbReference>
<feature type="domain" description="PX" evidence="12">
    <location>
        <begin position="1"/>
        <end position="126"/>
    </location>
</feature>
<evidence type="ECO:0000256" key="2">
    <source>
        <dbReference type="ARBA" id="ARBA00022443"/>
    </source>
</evidence>
<evidence type="ECO:0000256" key="4">
    <source>
        <dbReference type="ARBA" id="ARBA00022737"/>
    </source>
</evidence>
<dbReference type="FunFam" id="2.30.30.40:FF:000238">
    <property type="entry name" value="NADPH oxidase organizer 1"/>
    <property type="match status" value="1"/>
</dbReference>
<evidence type="ECO:0000256" key="1">
    <source>
        <dbReference type="ARBA" id="ARBA00004413"/>
    </source>
</evidence>
<dbReference type="InterPro" id="IPR001452">
    <property type="entry name" value="SH3_domain"/>
</dbReference>
<dbReference type="Proteomes" id="UP000694725">
    <property type="component" value="Unplaced"/>
</dbReference>
<dbReference type="SMART" id="SM00326">
    <property type="entry name" value="SH3"/>
    <property type="match status" value="2"/>
</dbReference>
<dbReference type="CDD" id="cd12024">
    <property type="entry name" value="SH3_NoxO1_2"/>
    <property type="match status" value="1"/>
</dbReference>
<name>A0A8D0R864_PIG</name>
<dbReference type="GO" id="GO:0005886">
    <property type="term" value="C:plasma membrane"/>
    <property type="evidence" value="ECO:0007669"/>
    <property type="project" value="UniProtKB-SubCell"/>
</dbReference>
<comment type="subcellular location">
    <subcellularLocation>
        <location evidence="1">Cell membrane</location>
        <topology evidence="1">Peripheral membrane protein</topology>
        <orientation evidence="1">Cytoplasmic side</orientation>
    </subcellularLocation>
</comment>
<evidence type="ECO:0000259" key="11">
    <source>
        <dbReference type="PROSITE" id="PS50002"/>
    </source>
</evidence>
<organism evidence="13 14">
    <name type="scientific">Sus scrofa</name>
    <name type="common">Pig</name>
    <dbReference type="NCBI Taxonomy" id="9823"/>
    <lineage>
        <taxon>Eukaryota</taxon>
        <taxon>Metazoa</taxon>
        <taxon>Chordata</taxon>
        <taxon>Craniata</taxon>
        <taxon>Vertebrata</taxon>
        <taxon>Euteleostomi</taxon>
        <taxon>Mammalia</taxon>
        <taxon>Eutheria</taxon>
        <taxon>Laurasiatheria</taxon>
        <taxon>Artiodactyla</taxon>
        <taxon>Suina</taxon>
        <taxon>Suidae</taxon>
        <taxon>Sus</taxon>
    </lineage>
</organism>
<evidence type="ECO:0000313" key="14">
    <source>
        <dbReference type="Proteomes" id="UP000694727"/>
    </source>
</evidence>
<evidence type="ECO:0000256" key="3">
    <source>
        <dbReference type="ARBA" id="ARBA00022475"/>
    </source>
</evidence>
<sequence>MAGPRHPVSVSGAALVQTERLQTFAFSVHWSDESEAFVRRSWDEFRRLHKTLKEIFPVEAGLLRRSDRILPKLPDASALVHRGRTGRGLARLRLLETYSRALLAAGERVSRSPVLTGFFAPQPTDLEPALPPGRCLTPPHHTTDSAGRSIWRMGEARWRESQSRRPHPPSALASRVILPTLEEPLPGPTGSLAIHSLEAQSLRCLQPFSTQDVWGQPFYAGAQEALGVLLRHPSGWWLVVNEDQQTAWFPSPYLEEGAPGPGRDGDRRLGSHRPQFCASRAYESSQADELSVPVGARVHVLETSDRGWWLCRFQGRTGLLPAVILQPDGLGTLLSGPRLHPGADGGEDREGEARSAPKSPQAQALPPPVPAHPPLSAIRSRCCTITRKALGQDPGCQGPP</sequence>
<evidence type="ECO:0000256" key="6">
    <source>
        <dbReference type="ARBA" id="ARBA00023136"/>
    </source>
</evidence>
<dbReference type="SMR" id="A0A8D0R864"/>
<dbReference type="InterPro" id="IPR051228">
    <property type="entry name" value="NADPH_Oxidase/PX-Domain"/>
</dbReference>
<dbReference type="AlphaFoldDB" id="A0A8D0R864"/>
<keyword evidence="3" id="KW-1003">Cell membrane</keyword>
<evidence type="ECO:0000259" key="12">
    <source>
        <dbReference type="PROSITE" id="PS50195"/>
    </source>
</evidence>
<dbReference type="SUPFAM" id="SSF50044">
    <property type="entry name" value="SH3-domain"/>
    <property type="match status" value="2"/>
</dbReference>
<dbReference type="Ensembl" id="ENSSSCT00045064749.1">
    <property type="protein sequence ID" value="ENSSSCP00045045765.1"/>
    <property type="gene ID" value="ENSSSCG00045037479.1"/>
</dbReference>
<dbReference type="Proteomes" id="UP000694727">
    <property type="component" value="Unplaced"/>
</dbReference>
<dbReference type="InterPro" id="IPR036871">
    <property type="entry name" value="PX_dom_sf"/>
</dbReference>
<comment type="function">
    <text evidence="7">Constitutively potentiates the superoxide-generating activity of NOX1 and NOX3 and is required for the biogenesis of otoconia/otolith, which are crystalline structures of the inner ear involved in the perception of gravity. Isoform 3 is more potent than isoform 1 in activating NOX3. Together with NOXA1, may also substitute to NCF1/p47phox and NCF2/p67phox in supporting the phagocyte NOX2/gp91phox superoxide-generating activity.</text>
</comment>
<evidence type="ECO:0000256" key="9">
    <source>
        <dbReference type="PROSITE-ProRule" id="PRU00192"/>
    </source>
</evidence>
<evidence type="ECO:0000256" key="8">
    <source>
        <dbReference type="ARBA" id="ARBA00073434"/>
    </source>
</evidence>
<accession>A0A8D0R864</accession>
<dbReference type="Ensembl" id="ENSSSCT00065086357.1">
    <property type="protein sequence ID" value="ENSSSCP00065037758.1"/>
    <property type="gene ID" value="ENSSSCG00065062956.1"/>
</dbReference>
<dbReference type="PROSITE" id="PS50002">
    <property type="entry name" value="SH3"/>
    <property type="match status" value="1"/>
</dbReference>
<feature type="compositionally biased region" description="Basic and acidic residues" evidence="10">
    <location>
        <begin position="346"/>
        <end position="355"/>
    </location>
</feature>
<dbReference type="Ensembl" id="ENSSSCT00035087480.1">
    <property type="protein sequence ID" value="ENSSSCP00035036528.1"/>
    <property type="gene ID" value="ENSSSCG00035064962.1"/>
</dbReference>
<keyword evidence="2 9" id="KW-0728">SH3 domain</keyword>
<gene>
    <name evidence="13" type="primary">NOXO1</name>
</gene>
<dbReference type="InterPro" id="IPR035758">
    <property type="entry name" value="NoxO1_SH3_2"/>
</dbReference>
<evidence type="ECO:0000256" key="7">
    <source>
        <dbReference type="ARBA" id="ARBA00059981"/>
    </source>
</evidence>
<dbReference type="Ensembl" id="ENSSSCT00055061564.1">
    <property type="protein sequence ID" value="ENSSSCP00055049416.1"/>
    <property type="gene ID" value="ENSSSCG00055030843.1"/>
</dbReference>
<dbReference type="InterPro" id="IPR036028">
    <property type="entry name" value="SH3-like_dom_sf"/>
</dbReference>
<dbReference type="Ensembl" id="ENSSSCT00025028646.1">
    <property type="protein sequence ID" value="ENSSSCP00025012138.1"/>
    <property type="gene ID" value="ENSSSCG00025021074.1"/>
</dbReference>
<keyword evidence="6" id="KW-0472">Membrane</keyword>
<keyword evidence="4" id="KW-0677">Repeat</keyword>
<dbReference type="PROSITE" id="PS50195">
    <property type="entry name" value="PX"/>
    <property type="match status" value="1"/>
</dbReference>
<evidence type="ECO:0000313" key="13">
    <source>
        <dbReference type="Ensembl" id="ENSSSCP00025012138.1"/>
    </source>
</evidence>